<organism evidence="2 4">
    <name type="scientific">Paraclostridium sordellii</name>
    <name type="common">Clostridium sordellii</name>
    <dbReference type="NCBI Taxonomy" id="1505"/>
    <lineage>
        <taxon>Bacteria</taxon>
        <taxon>Bacillati</taxon>
        <taxon>Bacillota</taxon>
        <taxon>Clostridia</taxon>
        <taxon>Peptostreptococcales</taxon>
        <taxon>Peptostreptococcaceae</taxon>
        <taxon>Paraclostridium</taxon>
    </lineage>
</organism>
<sequence>MAVFRQIHIDFWQDGFILDLTPEEKYFYLYLMTNSKTTQCGVYELPKRIIETETGYNRETIEKLLDRFKDYEKIIYDKDTNEIFIYNWVKYNKIVSPKVKKCVEKELRAIKSKKLINLFLDECSKYGYSIDTLFIPIPKVEINFKNHYGEEKEKKEKE</sequence>
<dbReference type="GeneID" id="97536638"/>
<accession>A0A9P1P8G8</accession>
<dbReference type="Proteomes" id="UP000049685">
    <property type="component" value="Unassembled WGS sequence"/>
</dbReference>
<evidence type="ECO:0000313" key="2">
    <source>
        <dbReference type="EMBL" id="CEO32405.1"/>
    </source>
</evidence>
<dbReference type="InterPro" id="IPR053162">
    <property type="entry name" value="DnaD"/>
</dbReference>
<evidence type="ECO:0000313" key="4">
    <source>
        <dbReference type="Proteomes" id="UP000049685"/>
    </source>
</evidence>
<protein>
    <submittedName>
        <fullName evidence="2">DnaD domain-containing protein</fullName>
    </submittedName>
    <submittedName>
        <fullName evidence="1">Phage replication protein</fullName>
    </submittedName>
</protein>
<keyword evidence="3" id="KW-1185">Reference proteome</keyword>
<dbReference type="Proteomes" id="UP000032811">
    <property type="component" value="Chromosome 1"/>
</dbReference>
<proteinExistence type="predicted"/>
<evidence type="ECO:0000313" key="1">
    <source>
        <dbReference type="EMBL" id="CEJ72877.1"/>
    </source>
</evidence>
<dbReference type="PANTHER" id="PTHR37293:SF5">
    <property type="entry name" value="DNA REPLICATION PROTEIN"/>
    <property type="match status" value="1"/>
</dbReference>
<name>A0A9P1P8G8_PARSO</name>
<evidence type="ECO:0000313" key="3">
    <source>
        <dbReference type="Proteomes" id="UP000032811"/>
    </source>
</evidence>
<reference evidence="2" key="1">
    <citation type="submission" date="2015-01" db="EMBL/GenBank/DDBJ databases">
        <authorList>
            <person name="Aslett M.A."/>
            <person name="De Silva N."/>
        </authorList>
    </citation>
    <scope>NUCLEOTIDE SEQUENCE</scope>
    <source>
        <strain evidence="1 3">ATCC9714</strain>
        <strain evidence="2">UMC4404</strain>
    </source>
</reference>
<dbReference type="AlphaFoldDB" id="A0A9P1P8G8"/>
<dbReference type="EMBL" id="CDNY01000003">
    <property type="protein sequence ID" value="CEO32405.1"/>
    <property type="molecule type" value="Genomic_DNA"/>
</dbReference>
<reference evidence="4" key="2">
    <citation type="submission" date="2015-01" db="EMBL/GenBank/DDBJ databases">
        <authorList>
            <person name="Aslett A.Martin."/>
            <person name="De Silva Nishadi"/>
        </authorList>
    </citation>
    <scope>NUCLEOTIDE SEQUENCE [LARGE SCALE GENOMIC DNA]</scope>
    <source>
        <strain evidence="4">UMC4404</strain>
    </source>
</reference>
<gene>
    <name evidence="1" type="ORF">ATCC9714_07651</name>
    <name evidence="2" type="ORF">UMC4404_03851</name>
</gene>
<dbReference type="RefSeq" id="WP_054630083.1">
    <property type="nucleotide sequence ID" value="NZ_CABJBQ010000051.1"/>
</dbReference>
<dbReference type="PANTHER" id="PTHR37293">
    <property type="entry name" value="PHAGE REPLICATION PROTEIN-RELATED"/>
    <property type="match status" value="1"/>
</dbReference>
<dbReference type="EMBL" id="LN679998">
    <property type="protein sequence ID" value="CEJ72877.1"/>
    <property type="molecule type" value="Genomic_DNA"/>
</dbReference>